<gene>
    <name evidence="3" type="ORF">ACFPJ6_10625</name>
</gene>
<name>A0ABW0GSM8_9MICO</name>
<feature type="signal peptide" evidence="2">
    <location>
        <begin position="1"/>
        <end position="20"/>
    </location>
</feature>
<evidence type="ECO:0000256" key="1">
    <source>
        <dbReference type="SAM" id="Phobius"/>
    </source>
</evidence>
<dbReference type="RefSeq" id="WP_340270701.1">
    <property type="nucleotide sequence ID" value="NZ_JBBEOG010000007.1"/>
</dbReference>
<proteinExistence type="predicted"/>
<dbReference type="Proteomes" id="UP001596122">
    <property type="component" value="Unassembled WGS sequence"/>
</dbReference>
<sequence>MAAAVAAALLGAVAAGQVAAAAGMPVGEHLYGGRVAEADGRLPVPYRAASGSAAVLLGALALLLLARVGLVRAPGVPTRLLTTGTWAVVVLMAVNTLGNLASTSAVERWGLGSLTALVSVLAAVAARSPLPAATPASRRPRTGAVSGG</sequence>
<feature type="transmembrane region" description="Helical" evidence="1">
    <location>
        <begin position="45"/>
        <end position="66"/>
    </location>
</feature>
<feature type="transmembrane region" description="Helical" evidence="1">
    <location>
        <begin position="78"/>
        <end position="97"/>
    </location>
</feature>
<accession>A0ABW0GSM8</accession>
<dbReference type="EMBL" id="JBHSLD010000009">
    <property type="protein sequence ID" value="MFC5381246.1"/>
    <property type="molecule type" value="Genomic_DNA"/>
</dbReference>
<protein>
    <recommendedName>
        <fullName evidence="5">Integral membrane protein</fullName>
    </recommendedName>
</protein>
<feature type="transmembrane region" description="Helical" evidence="1">
    <location>
        <begin position="109"/>
        <end position="130"/>
    </location>
</feature>
<keyword evidence="1" id="KW-0812">Transmembrane</keyword>
<comment type="caution">
    <text evidence="3">The sequence shown here is derived from an EMBL/GenBank/DDBJ whole genome shotgun (WGS) entry which is preliminary data.</text>
</comment>
<evidence type="ECO:0008006" key="5">
    <source>
        <dbReference type="Google" id="ProtNLM"/>
    </source>
</evidence>
<evidence type="ECO:0000256" key="2">
    <source>
        <dbReference type="SAM" id="SignalP"/>
    </source>
</evidence>
<keyword evidence="4" id="KW-1185">Reference proteome</keyword>
<evidence type="ECO:0000313" key="4">
    <source>
        <dbReference type="Proteomes" id="UP001596122"/>
    </source>
</evidence>
<reference evidence="4" key="1">
    <citation type="journal article" date="2019" name="Int. J. Syst. Evol. Microbiol.">
        <title>The Global Catalogue of Microorganisms (GCM) 10K type strain sequencing project: providing services to taxonomists for standard genome sequencing and annotation.</title>
        <authorList>
            <consortium name="The Broad Institute Genomics Platform"/>
            <consortium name="The Broad Institute Genome Sequencing Center for Infectious Disease"/>
            <person name="Wu L."/>
            <person name="Ma J."/>
        </authorList>
    </citation>
    <scope>NUCLEOTIDE SEQUENCE [LARGE SCALE GENOMIC DNA]</scope>
    <source>
        <strain evidence="4">CCUG 43114</strain>
    </source>
</reference>
<keyword evidence="1" id="KW-1133">Transmembrane helix</keyword>
<feature type="chain" id="PRO_5046556975" description="Integral membrane protein" evidence="2">
    <location>
        <begin position="21"/>
        <end position="148"/>
    </location>
</feature>
<organism evidence="3 4">
    <name type="scientific">Aquipuribacter nitratireducens</name>
    <dbReference type="NCBI Taxonomy" id="650104"/>
    <lineage>
        <taxon>Bacteria</taxon>
        <taxon>Bacillati</taxon>
        <taxon>Actinomycetota</taxon>
        <taxon>Actinomycetes</taxon>
        <taxon>Micrococcales</taxon>
        <taxon>Intrasporangiaceae</taxon>
        <taxon>Aquipuribacter</taxon>
    </lineage>
</organism>
<keyword evidence="2" id="KW-0732">Signal</keyword>
<evidence type="ECO:0000313" key="3">
    <source>
        <dbReference type="EMBL" id="MFC5381246.1"/>
    </source>
</evidence>
<keyword evidence="1" id="KW-0472">Membrane</keyword>